<dbReference type="RefSeq" id="WP_075149236.1">
    <property type="nucleotide sequence ID" value="NZ_CP018839.1"/>
</dbReference>
<reference evidence="1 2" key="1">
    <citation type="submission" date="2016-12" db="EMBL/GenBank/DDBJ databases">
        <title>Complete genome sequence of Thauera chlorobenzoica, a Betaproteobacterium degrading haloaromatics anaerobically to CO2 and halides.</title>
        <authorList>
            <person name="Goris T."/>
            <person name="Mergelsberg M."/>
            <person name="Boll M."/>
        </authorList>
    </citation>
    <scope>NUCLEOTIDE SEQUENCE [LARGE SCALE GENOMIC DNA]</scope>
    <source>
        <strain evidence="1 2">3CB1</strain>
    </source>
</reference>
<keyword evidence="2" id="KW-1185">Reference proteome</keyword>
<dbReference type="Proteomes" id="UP000185739">
    <property type="component" value="Chromosome"/>
</dbReference>
<proteinExistence type="predicted"/>
<organism evidence="1 2">
    <name type="scientific">Thauera chlorobenzoica</name>
    <dbReference type="NCBI Taxonomy" id="96773"/>
    <lineage>
        <taxon>Bacteria</taxon>
        <taxon>Pseudomonadati</taxon>
        <taxon>Pseudomonadota</taxon>
        <taxon>Betaproteobacteria</taxon>
        <taxon>Rhodocyclales</taxon>
        <taxon>Zoogloeaceae</taxon>
        <taxon>Thauera</taxon>
    </lineage>
</organism>
<dbReference type="STRING" id="96773.Tchl_3174"/>
<accession>A0A1H5YHS6</accession>
<dbReference type="EMBL" id="CP018839">
    <property type="protein sequence ID" value="APR05981.1"/>
    <property type="molecule type" value="Genomic_DNA"/>
</dbReference>
<dbReference type="KEGG" id="tcl:Tchl_3174"/>
<dbReference type="AlphaFoldDB" id="A0A1H5YHS6"/>
<gene>
    <name evidence="1" type="ORF">Tchl_3174</name>
</gene>
<protein>
    <submittedName>
        <fullName evidence="1">Uncharacterized protein</fullName>
    </submittedName>
</protein>
<evidence type="ECO:0000313" key="1">
    <source>
        <dbReference type="EMBL" id="APR05981.1"/>
    </source>
</evidence>
<name>A0A1H5YHS6_9RHOO</name>
<evidence type="ECO:0000313" key="2">
    <source>
        <dbReference type="Proteomes" id="UP000185739"/>
    </source>
</evidence>
<dbReference type="OrthoDB" id="9975294at2"/>
<sequence>MKSSLLMVLAATTFPAVAAAQGATLPIEAGPANYQAIRIWHEQHLASSPSRAARVDALRTIVRSGRLGERGLRRIFNNFAGRMAIDPSIPGVEKIARLLASSNRAQVKGHTRELLYAIRLDNDGRNQLVEMSRKLDRPWGKTDADIVIRNRRTGLYGRIEVKDYSLRSQITNEAKLKIQMDKMAREGRLTGQPQFWINRHGITPQLRSHAMRAGVVTMERVATGRRLPPNVQSFDSALARMDAQFGRLARDRAIAGGSMIGIGMALLTHTLPEARDALDAVSVPGPASTDARLRLASSSSYSLGAAGLAASGSALTFAPRFGELAQNRLFGFAKVGGLAAVAALGAGVAIDVQRYRSGALSSERLWQSALKASVQFAGAAAGGWLGGSLAGLATANPLAVAAGGVAGSTVGAAAVQLADGTLTHWGMENQRARLDQAFGDAVNRRYAIPETSS</sequence>